<evidence type="ECO:0000256" key="1">
    <source>
        <dbReference type="ARBA" id="ARBA00022630"/>
    </source>
</evidence>
<comment type="caution">
    <text evidence="3">The sequence shown here is derived from an EMBL/GenBank/DDBJ whole genome shotgun (WGS) entry which is preliminary data.</text>
</comment>
<evidence type="ECO:0000259" key="2">
    <source>
        <dbReference type="Pfam" id="PF00724"/>
    </source>
</evidence>
<dbReference type="InterPro" id="IPR013785">
    <property type="entry name" value="Aldolase_TIM"/>
</dbReference>
<dbReference type="Pfam" id="PF00724">
    <property type="entry name" value="Oxidored_FMN"/>
    <property type="match status" value="1"/>
</dbReference>
<dbReference type="FunFam" id="3.20.20.70:FF:000138">
    <property type="entry name" value="NADPH dehydrogenase 1"/>
    <property type="match status" value="1"/>
</dbReference>
<dbReference type="Gene3D" id="3.20.20.70">
    <property type="entry name" value="Aldolase class I"/>
    <property type="match status" value="1"/>
</dbReference>
<sequence length="396" mass="43403">MSSTTTKPISSSTLFTPLSFGKDLTLSSRIAMPPLTRFRANAAHIPTPKMIEYYSQRANVPGSLLITEGTFISPSAGGFPHIPGIWSDEQIAAWKPVVDAVHAKGSFIYMQLWALGRAANKSVADEEGFTIMGASPILQTRDGEDCVVPKEMSHEEISQKVQEFAAAARNAVLKAGFDGVEIHGANGYLVDQFIQDVTNTRGDEYGGSVENRGRFALEVVKAVADAVGPERVGLRLSPWTTYQGMKMDSVEKIEEQFGYVIREVQKLGTGYVHLVRAAISGNTEIPGEHHGEEETLDFAVQAWGKERPLIIAGGLTPETARQLVEEEYPGYPVVVAFGRHYVSTPDLVFRVKEGIPLNPYDRSTFYTFESEVGYLDQKFSKEFEAVYGPEGKGGLN</sequence>
<dbReference type="PANTHER" id="PTHR22893">
    <property type="entry name" value="NADH OXIDOREDUCTASE-RELATED"/>
    <property type="match status" value="1"/>
</dbReference>
<dbReference type="CDD" id="cd02933">
    <property type="entry name" value="OYE_like_FMN"/>
    <property type="match status" value="1"/>
</dbReference>
<accession>A0AAN6YGB8</accession>
<dbReference type="PANTHER" id="PTHR22893:SF91">
    <property type="entry name" value="NADPH DEHYDROGENASE 2-RELATED"/>
    <property type="match status" value="1"/>
</dbReference>
<dbReference type="AlphaFoldDB" id="A0AAN6YGB8"/>
<dbReference type="GO" id="GO:0010181">
    <property type="term" value="F:FMN binding"/>
    <property type="evidence" value="ECO:0007669"/>
    <property type="project" value="InterPro"/>
</dbReference>
<protein>
    <recommendedName>
        <fullName evidence="2">NADH:flavin oxidoreductase/NADH oxidase N-terminal domain-containing protein</fullName>
    </recommendedName>
</protein>
<name>A0AAN6YGB8_9PEZI</name>
<dbReference type="InterPro" id="IPR045247">
    <property type="entry name" value="Oye-like"/>
</dbReference>
<feature type="domain" description="NADH:flavin oxidoreductase/NADH oxidase N-terminal" evidence="2">
    <location>
        <begin position="14"/>
        <end position="358"/>
    </location>
</feature>
<dbReference type="InterPro" id="IPR001155">
    <property type="entry name" value="OxRdtase_FMN_N"/>
</dbReference>
<keyword evidence="1" id="KW-0285">Flavoprotein</keyword>
<gene>
    <name evidence="3" type="ORF">QBC37DRAFT_190216</name>
</gene>
<keyword evidence="4" id="KW-1185">Reference proteome</keyword>
<proteinExistence type="predicted"/>
<evidence type="ECO:0000313" key="4">
    <source>
        <dbReference type="Proteomes" id="UP001301769"/>
    </source>
</evidence>
<reference evidence="3" key="1">
    <citation type="journal article" date="2023" name="Mol. Phylogenet. Evol.">
        <title>Genome-scale phylogeny and comparative genomics of the fungal order Sordariales.</title>
        <authorList>
            <person name="Hensen N."/>
            <person name="Bonometti L."/>
            <person name="Westerberg I."/>
            <person name="Brannstrom I.O."/>
            <person name="Guillou S."/>
            <person name="Cros-Aarteil S."/>
            <person name="Calhoun S."/>
            <person name="Haridas S."/>
            <person name="Kuo A."/>
            <person name="Mondo S."/>
            <person name="Pangilinan J."/>
            <person name="Riley R."/>
            <person name="LaButti K."/>
            <person name="Andreopoulos B."/>
            <person name="Lipzen A."/>
            <person name="Chen C."/>
            <person name="Yan M."/>
            <person name="Daum C."/>
            <person name="Ng V."/>
            <person name="Clum A."/>
            <person name="Steindorff A."/>
            <person name="Ohm R.A."/>
            <person name="Martin F."/>
            <person name="Silar P."/>
            <person name="Natvig D.O."/>
            <person name="Lalanne C."/>
            <person name="Gautier V."/>
            <person name="Ament-Velasquez S.L."/>
            <person name="Kruys A."/>
            <person name="Hutchinson M.I."/>
            <person name="Powell A.J."/>
            <person name="Barry K."/>
            <person name="Miller A.N."/>
            <person name="Grigoriev I.V."/>
            <person name="Debuchy R."/>
            <person name="Gladieux P."/>
            <person name="Hiltunen Thoren M."/>
            <person name="Johannesson H."/>
        </authorList>
    </citation>
    <scope>NUCLEOTIDE SEQUENCE</scope>
    <source>
        <strain evidence="3">PSN293</strain>
    </source>
</reference>
<dbReference type="Proteomes" id="UP001301769">
    <property type="component" value="Unassembled WGS sequence"/>
</dbReference>
<dbReference type="GO" id="GO:0003959">
    <property type="term" value="F:NADPH dehydrogenase activity"/>
    <property type="evidence" value="ECO:0007669"/>
    <property type="project" value="TreeGrafter"/>
</dbReference>
<reference evidence="3" key="2">
    <citation type="submission" date="2023-05" db="EMBL/GenBank/DDBJ databases">
        <authorList>
            <consortium name="Lawrence Berkeley National Laboratory"/>
            <person name="Steindorff A."/>
            <person name="Hensen N."/>
            <person name="Bonometti L."/>
            <person name="Westerberg I."/>
            <person name="Brannstrom I.O."/>
            <person name="Guillou S."/>
            <person name="Cros-Aarteil S."/>
            <person name="Calhoun S."/>
            <person name="Haridas S."/>
            <person name="Kuo A."/>
            <person name="Mondo S."/>
            <person name="Pangilinan J."/>
            <person name="Riley R."/>
            <person name="Labutti K."/>
            <person name="Andreopoulos B."/>
            <person name="Lipzen A."/>
            <person name="Chen C."/>
            <person name="Yanf M."/>
            <person name="Daum C."/>
            <person name="Ng V."/>
            <person name="Clum A."/>
            <person name="Ohm R."/>
            <person name="Martin F."/>
            <person name="Silar P."/>
            <person name="Natvig D."/>
            <person name="Lalanne C."/>
            <person name="Gautier V."/>
            <person name="Ament-Velasquez S.L."/>
            <person name="Kruys A."/>
            <person name="Hutchinson M.I."/>
            <person name="Powell A.J."/>
            <person name="Barry K."/>
            <person name="Miller A.N."/>
            <person name="Grigoriev I.V."/>
            <person name="Debuchy R."/>
            <person name="Gladieux P."/>
            <person name="Thoren M.H."/>
            <person name="Johannesson H."/>
        </authorList>
    </citation>
    <scope>NUCLEOTIDE SEQUENCE</scope>
    <source>
        <strain evidence="3">PSN293</strain>
    </source>
</reference>
<dbReference type="EMBL" id="MU858052">
    <property type="protein sequence ID" value="KAK4218624.1"/>
    <property type="molecule type" value="Genomic_DNA"/>
</dbReference>
<evidence type="ECO:0000313" key="3">
    <source>
        <dbReference type="EMBL" id="KAK4218624.1"/>
    </source>
</evidence>
<organism evidence="3 4">
    <name type="scientific">Rhypophila decipiens</name>
    <dbReference type="NCBI Taxonomy" id="261697"/>
    <lineage>
        <taxon>Eukaryota</taxon>
        <taxon>Fungi</taxon>
        <taxon>Dikarya</taxon>
        <taxon>Ascomycota</taxon>
        <taxon>Pezizomycotina</taxon>
        <taxon>Sordariomycetes</taxon>
        <taxon>Sordariomycetidae</taxon>
        <taxon>Sordariales</taxon>
        <taxon>Naviculisporaceae</taxon>
        <taxon>Rhypophila</taxon>
    </lineage>
</organism>
<dbReference type="SUPFAM" id="SSF51395">
    <property type="entry name" value="FMN-linked oxidoreductases"/>
    <property type="match status" value="1"/>
</dbReference>